<keyword evidence="2" id="KW-0238">DNA-binding</keyword>
<dbReference type="InterPro" id="IPR029016">
    <property type="entry name" value="GAF-like_dom_sf"/>
</dbReference>
<dbReference type="PANTHER" id="PTHR30136:SF35">
    <property type="entry name" value="HTH-TYPE TRANSCRIPTIONAL REGULATOR RV1719"/>
    <property type="match status" value="1"/>
</dbReference>
<keyword evidence="7" id="KW-1185">Reference proteome</keyword>
<evidence type="ECO:0000256" key="2">
    <source>
        <dbReference type="ARBA" id="ARBA00023125"/>
    </source>
</evidence>
<dbReference type="Proteomes" id="UP000547209">
    <property type="component" value="Unassembled WGS sequence"/>
</dbReference>
<proteinExistence type="predicted"/>
<accession>A0A7X0RYP5</accession>
<dbReference type="InterPro" id="IPR050707">
    <property type="entry name" value="HTH_MetabolicPath_Reg"/>
</dbReference>
<organism evidence="6 7">
    <name type="scientific">Cohnella nanjingensis</name>
    <dbReference type="NCBI Taxonomy" id="1387779"/>
    <lineage>
        <taxon>Bacteria</taxon>
        <taxon>Bacillati</taxon>
        <taxon>Bacillota</taxon>
        <taxon>Bacilli</taxon>
        <taxon>Bacillales</taxon>
        <taxon>Paenibacillaceae</taxon>
        <taxon>Cohnella</taxon>
    </lineage>
</organism>
<dbReference type="Gene3D" id="1.10.10.10">
    <property type="entry name" value="Winged helix-like DNA-binding domain superfamily/Winged helix DNA-binding domain"/>
    <property type="match status" value="1"/>
</dbReference>
<keyword evidence="1" id="KW-0805">Transcription regulation</keyword>
<evidence type="ECO:0000259" key="4">
    <source>
        <dbReference type="PROSITE" id="PS51077"/>
    </source>
</evidence>
<dbReference type="InterPro" id="IPR036388">
    <property type="entry name" value="WH-like_DNA-bd_sf"/>
</dbReference>
<evidence type="ECO:0000313" key="6">
    <source>
        <dbReference type="EMBL" id="MBB6674524.1"/>
    </source>
</evidence>
<dbReference type="PANTHER" id="PTHR30136">
    <property type="entry name" value="HELIX-TURN-HELIX TRANSCRIPTIONAL REGULATOR, ICLR FAMILY"/>
    <property type="match status" value="1"/>
</dbReference>
<dbReference type="PROSITE" id="PS51078">
    <property type="entry name" value="ICLR_ED"/>
    <property type="match status" value="1"/>
</dbReference>
<evidence type="ECO:0000259" key="5">
    <source>
        <dbReference type="PROSITE" id="PS51078"/>
    </source>
</evidence>
<evidence type="ECO:0000313" key="7">
    <source>
        <dbReference type="Proteomes" id="UP000547209"/>
    </source>
</evidence>
<feature type="domain" description="HTH iclR-type" evidence="4">
    <location>
        <begin position="7"/>
        <end position="68"/>
    </location>
</feature>
<dbReference type="PROSITE" id="PS51077">
    <property type="entry name" value="HTH_ICLR"/>
    <property type="match status" value="1"/>
</dbReference>
<name>A0A7X0RYP5_9BACL</name>
<dbReference type="EMBL" id="JACJVP010000047">
    <property type="protein sequence ID" value="MBB6674524.1"/>
    <property type="molecule type" value="Genomic_DNA"/>
</dbReference>
<dbReference type="SUPFAM" id="SSF55781">
    <property type="entry name" value="GAF domain-like"/>
    <property type="match status" value="1"/>
</dbReference>
<gene>
    <name evidence="6" type="ORF">H7C19_27960</name>
</gene>
<dbReference type="GO" id="GO:0003677">
    <property type="term" value="F:DNA binding"/>
    <property type="evidence" value="ECO:0007669"/>
    <property type="project" value="UniProtKB-KW"/>
</dbReference>
<dbReference type="AlphaFoldDB" id="A0A7X0RYP5"/>
<evidence type="ECO:0000256" key="1">
    <source>
        <dbReference type="ARBA" id="ARBA00023015"/>
    </source>
</evidence>
<dbReference type="Gene3D" id="3.30.450.40">
    <property type="match status" value="1"/>
</dbReference>
<dbReference type="Pfam" id="PF09339">
    <property type="entry name" value="HTH_IclR"/>
    <property type="match status" value="1"/>
</dbReference>
<evidence type="ECO:0000256" key="3">
    <source>
        <dbReference type="ARBA" id="ARBA00023163"/>
    </source>
</evidence>
<protein>
    <submittedName>
        <fullName evidence="6">IclR family transcriptional regulator</fullName>
    </submittedName>
</protein>
<dbReference type="SUPFAM" id="SSF46785">
    <property type="entry name" value="Winged helix' DNA-binding domain"/>
    <property type="match status" value="1"/>
</dbReference>
<dbReference type="GO" id="GO:0045892">
    <property type="term" value="P:negative regulation of DNA-templated transcription"/>
    <property type="evidence" value="ECO:0007669"/>
    <property type="project" value="UniProtKB-ARBA"/>
</dbReference>
<dbReference type="GO" id="GO:0003700">
    <property type="term" value="F:DNA-binding transcription factor activity"/>
    <property type="evidence" value="ECO:0007669"/>
    <property type="project" value="TreeGrafter"/>
</dbReference>
<dbReference type="SMART" id="SM00346">
    <property type="entry name" value="HTH_ICLR"/>
    <property type="match status" value="1"/>
</dbReference>
<reference evidence="6 7" key="1">
    <citation type="submission" date="2020-08" db="EMBL/GenBank/DDBJ databases">
        <title>Cohnella phylogeny.</title>
        <authorList>
            <person name="Dunlap C."/>
        </authorList>
    </citation>
    <scope>NUCLEOTIDE SEQUENCE [LARGE SCALE GENOMIC DNA]</scope>
    <source>
        <strain evidence="6 7">DSM 28246</strain>
    </source>
</reference>
<dbReference type="Pfam" id="PF01614">
    <property type="entry name" value="IclR_C"/>
    <property type="match status" value="1"/>
</dbReference>
<dbReference type="InterPro" id="IPR014757">
    <property type="entry name" value="Tscrpt_reg_IclR_C"/>
</dbReference>
<dbReference type="InterPro" id="IPR036390">
    <property type="entry name" value="WH_DNA-bd_sf"/>
</dbReference>
<sequence length="253" mass="28286">MEKKYWVPALDKANAVLRLIADQPGKLRLIDLSKETGIHKSSMFSLLHTMESLHWAVSEKDGTYSLGSAMASFGNAFFKKFSLIDQFAKEARPVVERIRLTVQLGKLEGDQVLYLAKEEAVSPIRLVSEPGMRIPAHATALGKVMLSELDVVELNERFPTGMLTPLTPNTISDRGLLWASLQEIKRQKFAYDLQESILGFCCVASPVRDETGRVIAAVSCSMPSHMWEEKREDALREIRQLADKLSLNPENGL</sequence>
<dbReference type="RefSeq" id="WP_185672379.1">
    <property type="nucleotide sequence ID" value="NZ_JACJVP010000047.1"/>
</dbReference>
<keyword evidence="3" id="KW-0804">Transcription</keyword>
<dbReference type="InterPro" id="IPR005471">
    <property type="entry name" value="Tscrpt_reg_IclR_N"/>
</dbReference>
<comment type="caution">
    <text evidence="6">The sequence shown here is derived from an EMBL/GenBank/DDBJ whole genome shotgun (WGS) entry which is preliminary data.</text>
</comment>
<feature type="domain" description="IclR-ED" evidence="5">
    <location>
        <begin position="69"/>
        <end position="251"/>
    </location>
</feature>